<dbReference type="InterPro" id="IPR002150">
    <property type="entry name" value="Ribosomal_bL31"/>
</dbReference>
<organism evidence="4 5">
    <name type="scientific">Gordonia hankookensis</name>
    <dbReference type="NCBI Taxonomy" id="589403"/>
    <lineage>
        <taxon>Bacteria</taxon>
        <taxon>Bacillati</taxon>
        <taxon>Actinomycetota</taxon>
        <taxon>Actinomycetes</taxon>
        <taxon>Mycobacteriales</taxon>
        <taxon>Gordoniaceae</taxon>
        <taxon>Gordonia</taxon>
    </lineage>
</organism>
<dbReference type="InterPro" id="IPR027493">
    <property type="entry name" value="Ribosomal_bL31_B"/>
</dbReference>
<dbReference type="SUPFAM" id="SSF143800">
    <property type="entry name" value="L28p-like"/>
    <property type="match status" value="1"/>
</dbReference>
<dbReference type="PANTHER" id="PTHR33280">
    <property type="entry name" value="50S RIBOSOMAL PROTEIN L31, CHLOROPLASTIC"/>
    <property type="match status" value="1"/>
</dbReference>
<protein>
    <recommendedName>
        <fullName evidence="3">50S ribosomal protein L31</fullName>
    </recommendedName>
</protein>
<evidence type="ECO:0000256" key="2">
    <source>
        <dbReference type="ARBA" id="ARBA00023274"/>
    </source>
</evidence>
<evidence type="ECO:0000313" key="4">
    <source>
        <dbReference type="EMBL" id="MBD1321243.1"/>
    </source>
</evidence>
<dbReference type="InterPro" id="IPR042105">
    <property type="entry name" value="Ribosomal_bL31_sf"/>
</dbReference>
<keyword evidence="2 3" id="KW-0687">Ribonucleoprotein</keyword>
<dbReference type="Proteomes" id="UP000602395">
    <property type="component" value="Unassembled WGS sequence"/>
</dbReference>
<accession>A0ABR7WEP7</accession>
<reference evidence="4 5" key="1">
    <citation type="submission" date="2020-09" db="EMBL/GenBank/DDBJ databases">
        <title>Novel species in genus Gordonia.</title>
        <authorList>
            <person name="Zhang G."/>
        </authorList>
    </citation>
    <scope>NUCLEOTIDE SEQUENCE [LARGE SCALE GENOMIC DNA]</scope>
    <source>
        <strain evidence="4 5">ON-33</strain>
    </source>
</reference>
<proteinExistence type="inferred from homology"/>
<dbReference type="GO" id="GO:0005840">
    <property type="term" value="C:ribosome"/>
    <property type="evidence" value="ECO:0007669"/>
    <property type="project" value="UniProtKB-KW"/>
</dbReference>
<keyword evidence="5" id="KW-1185">Reference proteome</keyword>
<comment type="caution">
    <text evidence="4">The sequence shown here is derived from an EMBL/GenBank/DDBJ whole genome shotgun (WGS) entry which is preliminary data.</text>
</comment>
<dbReference type="Pfam" id="PF01197">
    <property type="entry name" value="Ribosomal_L31"/>
    <property type="match status" value="1"/>
</dbReference>
<gene>
    <name evidence="4" type="ORF">IDF66_16775</name>
</gene>
<dbReference type="PANTHER" id="PTHR33280:SF1">
    <property type="entry name" value="LARGE RIBOSOMAL SUBUNIT PROTEIN BL31C"/>
    <property type="match status" value="1"/>
</dbReference>
<comment type="similarity">
    <text evidence="3">Belongs to the bacterial ribosomal protein bL31 family.</text>
</comment>
<name>A0ABR7WEP7_9ACTN</name>
<keyword evidence="1 3" id="KW-0689">Ribosomal protein</keyword>
<dbReference type="Gene3D" id="4.10.830.30">
    <property type="entry name" value="Ribosomal protein L31"/>
    <property type="match status" value="1"/>
</dbReference>
<dbReference type="NCBIfam" id="TIGR00105">
    <property type="entry name" value="L31"/>
    <property type="match status" value="1"/>
</dbReference>
<dbReference type="NCBIfam" id="NF002462">
    <property type="entry name" value="PRK01678.1"/>
    <property type="match status" value="1"/>
</dbReference>
<dbReference type="EMBL" id="JACWMS010000003">
    <property type="protein sequence ID" value="MBD1321243.1"/>
    <property type="molecule type" value="Genomic_DNA"/>
</dbReference>
<dbReference type="PRINTS" id="PR01249">
    <property type="entry name" value="RIBOSOMALL31"/>
</dbReference>
<evidence type="ECO:0000313" key="5">
    <source>
        <dbReference type="Proteomes" id="UP000602395"/>
    </source>
</evidence>
<dbReference type="PROSITE" id="PS01143">
    <property type="entry name" value="RIBOSOMAL_L31"/>
    <property type="match status" value="1"/>
</dbReference>
<sequence>MKRDIHPDYHPVVIRDASTGHEFLTRSTATSADQVEWADGVVYPRITLDVTRDSHPFYTGVARIRDVEGRVDRFRRRYPHLGR</sequence>
<evidence type="ECO:0000256" key="3">
    <source>
        <dbReference type="RuleBase" id="RU000564"/>
    </source>
</evidence>
<dbReference type="InterPro" id="IPR034704">
    <property type="entry name" value="Ribosomal_bL28/bL31-like_sf"/>
</dbReference>
<evidence type="ECO:0000256" key="1">
    <source>
        <dbReference type="ARBA" id="ARBA00022980"/>
    </source>
</evidence>
<dbReference type="RefSeq" id="WP_164306375.1">
    <property type="nucleotide sequence ID" value="NZ_BAABAD010000005.1"/>
</dbReference>